<feature type="transmembrane region" description="Helical" evidence="1">
    <location>
        <begin position="297"/>
        <end position="315"/>
    </location>
</feature>
<evidence type="ECO:0000313" key="3">
    <source>
        <dbReference type="Proteomes" id="UP001268683"/>
    </source>
</evidence>
<feature type="transmembrane region" description="Helical" evidence="1">
    <location>
        <begin position="384"/>
        <end position="408"/>
    </location>
</feature>
<proteinExistence type="predicted"/>
<dbReference type="InterPro" id="IPR022134">
    <property type="entry name" value="DUF3667"/>
</dbReference>
<reference evidence="2" key="1">
    <citation type="submission" date="2023-04" db="EMBL/GenBank/DDBJ databases">
        <title>Complete genome sequence of Temperatibacter marinus.</title>
        <authorList>
            <person name="Rong J.-C."/>
            <person name="Yi M.-L."/>
            <person name="Zhao Q."/>
        </authorList>
    </citation>
    <scope>NUCLEOTIDE SEQUENCE</scope>
    <source>
        <strain evidence="2">NBRC 110045</strain>
    </source>
</reference>
<dbReference type="RefSeq" id="WP_310797863.1">
    <property type="nucleotide sequence ID" value="NZ_CP123872.1"/>
</dbReference>
<dbReference type="AlphaFoldDB" id="A0AA52EFA0"/>
<dbReference type="KEGG" id="tmk:QGN29_10765"/>
<accession>A0AA52EFA0</accession>
<dbReference type="Proteomes" id="UP001268683">
    <property type="component" value="Chromosome"/>
</dbReference>
<feature type="transmembrane region" description="Helical" evidence="1">
    <location>
        <begin position="123"/>
        <end position="143"/>
    </location>
</feature>
<dbReference type="EMBL" id="CP123872">
    <property type="protein sequence ID" value="WND02028.1"/>
    <property type="molecule type" value="Genomic_DNA"/>
</dbReference>
<feature type="transmembrane region" description="Helical" evidence="1">
    <location>
        <begin position="355"/>
        <end position="372"/>
    </location>
</feature>
<keyword evidence="1" id="KW-0812">Transmembrane</keyword>
<keyword evidence="3" id="KW-1185">Reference proteome</keyword>
<sequence length="426" mass="49400">MLGRWINPHIEVWTTKLRRRRKLRDMQHLRTASGQALTIRKNKEARCQNCNASLSGPFCHLCGQKDKEMRRPIWEFTEEILDNVFSMDSKTLKTLFLLVAIPGGLSRTYMDGRRARFVPPIRLFVLTFFLFFILMEAFNIPIIDVSITPEEEYIKSEEKRKTNPDPIVLDEDGKIVSKKGAITIRQKPADVIDRMTEAEKEELKKAADAAGLEMEEILKDKSYYTPTDNTGGLMSRLKLKMLTPIADEDDRIALTREQIDRLVMTGTKKEWADRFKDELTRALADPMVFNRIINERLQWALIIFMPLFGILLRIFHWRKDQRLMDQFVFSLHYHAYLMLLMVILIPIVPIFGGEVAVDVFSLGSVGYLFVALKVGQKQGWFRTFFKFILIMPVYFIALTSFVMVWVWMELAGVSFFELISSATATS</sequence>
<keyword evidence="1" id="KW-0472">Membrane</keyword>
<dbReference type="Pfam" id="PF12412">
    <property type="entry name" value="DUF3667"/>
    <property type="match status" value="1"/>
</dbReference>
<feature type="transmembrane region" description="Helical" evidence="1">
    <location>
        <begin position="327"/>
        <end position="349"/>
    </location>
</feature>
<evidence type="ECO:0000256" key="1">
    <source>
        <dbReference type="SAM" id="Phobius"/>
    </source>
</evidence>
<organism evidence="2 3">
    <name type="scientific">Temperatibacter marinus</name>
    <dbReference type="NCBI Taxonomy" id="1456591"/>
    <lineage>
        <taxon>Bacteria</taxon>
        <taxon>Pseudomonadati</taxon>
        <taxon>Pseudomonadota</taxon>
        <taxon>Alphaproteobacteria</taxon>
        <taxon>Kordiimonadales</taxon>
        <taxon>Temperatibacteraceae</taxon>
        <taxon>Temperatibacter</taxon>
    </lineage>
</organism>
<evidence type="ECO:0000313" key="2">
    <source>
        <dbReference type="EMBL" id="WND02028.1"/>
    </source>
</evidence>
<name>A0AA52EFA0_9PROT</name>
<gene>
    <name evidence="2" type="ORF">QGN29_10765</name>
</gene>
<keyword evidence="1" id="KW-1133">Transmembrane helix</keyword>
<protein>
    <submittedName>
        <fullName evidence="2">DUF3667 domain-containing protein</fullName>
    </submittedName>
</protein>